<feature type="transmembrane region" description="Helical" evidence="1">
    <location>
        <begin position="27"/>
        <end position="50"/>
    </location>
</feature>
<proteinExistence type="predicted"/>
<protein>
    <submittedName>
        <fullName evidence="2">Uncharacterized protein</fullName>
    </submittedName>
</protein>
<reference evidence="2 3" key="1">
    <citation type="submission" date="2024-05" db="EMBL/GenBank/DDBJ databases">
        <title>Genome sequencing and assembly of Indian major carp, Cirrhinus mrigala (Hamilton, 1822).</title>
        <authorList>
            <person name="Mohindra V."/>
            <person name="Chowdhury L.M."/>
            <person name="Lal K."/>
            <person name="Jena J.K."/>
        </authorList>
    </citation>
    <scope>NUCLEOTIDE SEQUENCE [LARGE SCALE GENOMIC DNA]</scope>
    <source>
        <strain evidence="2">CM1030</strain>
        <tissue evidence="2">Blood</tissue>
    </source>
</reference>
<organism evidence="2 3">
    <name type="scientific">Cirrhinus mrigala</name>
    <name type="common">Mrigala</name>
    <dbReference type="NCBI Taxonomy" id="683832"/>
    <lineage>
        <taxon>Eukaryota</taxon>
        <taxon>Metazoa</taxon>
        <taxon>Chordata</taxon>
        <taxon>Craniata</taxon>
        <taxon>Vertebrata</taxon>
        <taxon>Euteleostomi</taxon>
        <taxon>Actinopterygii</taxon>
        <taxon>Neopterygii</taxon>
        <taxon>Teleostei</taxon>
        <taxon>Ostariophysi</taxon>
        <taxon>Cypriniformes</taxon>
        <taxon>Cyprinidae</taxon>
        <taxon>Labeoninae</taxon>
        <taxon>Labeonini</taxon>
        <taxon>Cirrhinus</taxon>
    </lineage>
</organism>
<keyword evidence="1" id="KW-0472">Membrane</keyword>
<name>A0ABD0MES2_CIRMR</name>
<gene>
    <name evidence="2" type="ORF">M9458_057444</name>
</gene>
<evidence type="ECO:0000313" key="2">
    <source>
        <dbReference type="EMBL" id="KAL0147251.1"/>
    </source>
</evidence>
<comment type="caution">
    <text evidence="2">The sequence shown here is derived from an EMBL/GenBank/DDBJ whole genome shotgun (WGS) entry which is preliminary data.</text>
</comment>
<sequence length="53" mass="6263">MTDQGKNRKARICQKIWVESRKVDLHLSLYLGVLPILKEYVMVFQLFGLFHKA</sequence>
<dbReference type="Proteomes" id="UP001529510">
    <property type="component" value="Unassembled WGS sequence"/>
</dbReference>
<keyword evidence="3" id="KW-1185">Reference proteome</keyword>
<dbReference type="EMBL" id="JAMKFB020000789">
    <property type="protein sequence ID" value="KAL0147251.1"/>
    <property type="molecule type" value="Genomic_DNA"/>
</dbReference>
<accession>A0ABD0MES2</accession>
<dbReference type="AlphaFoldDB" id="A0ABD0MES2"/>
<evidence type="ECO:0000256" key="1">
    <source>
        <dbReference type="SAM" id="Phobius"/>
    </source>
</evidence>
<keyword evidence="1" id="KW-0812">Transmembrane</keyword>
<keyword evidence="1" id="KW-1133">Transmembrane helix</keyword>
<evidence type="ECO:0000313" key="3">
    <source>
        <dbReference type="Proteomes" id="UP001529510"/>
    </source>
</evidence>